<feature type="domain" description="HTH iclR-type" evidence="5">
    <location>
        <begin position="45"/>
        <end position="107"/>
    </location>
</feature>
<dbReference type="GO" id="GO:0003677">
    <property type="term" value="F:DNA binding"/>
    <property type="evidence" value="ECO:0007669"/>
    <property type="project" value="UniProtKB-KW"/>
</dbReference>
<dbReference type="OrthoDB" id="9807558at2"/>
<dbReference type="PANTHER" id="PTHR30136:SF22">
    <property type="entry name" value="TRANSCRIPTIONAL REPRESSOR ICLR"/>
    <property type="match status" value="1"/>
</dbReference>
<dbReference type="InterPro" id="IPR036388">
    <property type="entry name" value="WH-like_DNA-bd_sf"/>
</dbReference>
<feature type="domain" description="IclR-ED" evidence="6">
    <location>
        <begin position="108"/>
        <end position="290"/>
    </location>
</feature>
<dbReference type="GO" id="GO:0045892">
    <property type="term" value="P:negative regulation of DNA-templated transcription"/>
    <property type="evidence" value="ECO:0007669"/>
    <property type="project" value="TreeGrafter"/>
</dbReference>
<protein>
    <submittedName>
        <fullName evidence="7">IclR family acetate operon transcriptional repressor</fullName>
    </submittedName>
</protein>
<evidence type="ECO:0000259" key="5">
    <source>
        <dbReference type="PROSITE" id="PS51077"/>
    </source>
</evidence>
<dbReference type="EMBL" id="RBIG01000002">
    <property type="protein sequence ID" value="RKQ70012.1"/>
    <property type="molecule type" value="Genomic_DNA"/>
</dbReference>
<dbReference type="AlphaFoldDB" id="A0A420WGC2"/>
<dbReference type="InterPro" id="IPR011991">
    <property type="entry name" value="ArsR-like_HTH"/>
</dbReference>
<keyword evidence="1" id="KW-0805">Transcription regulation</keyword>
<keyword evidence="3" id="KW-0804">Transcription</keyword>
<feature type="region of interest" description="Disordered" evidence="4">
    <location>
        <begin position="1"/>
        <end position="45"/>
    </location>
</feature>
<evidence type="ECO:0000313" key="8">
    <source>
        <dbReference type="Proteomes" id="UP000277424"/>
    </source>
</evidence>
<dbReference type="Gene3D" id="1.10.10.10">
    <property type="entry name" value="Winged helix-like DNA-binding domain superfamily/Winged helix DNA-binding domain"/>
    <property type="match status" value="1"/>
</dbReference>
<dbReference type="Proteomes" id="UP000277424">
    <property type="component" value="Unassembled WGS sequence"/>
</dbReference>
<dbReference type="InterPro" id="IPR050707">
    <property type="entry name" value="HTH_MetabolicPath_Reg"/>
</dbReference>
<feature type="compositionally biased region" description="Basic and acidic residues" evidence="4">
    <location>
        <begin position="1"/>
        <end position="10"/>
    </location>
</feature>
<dbReference type="GO" id="GO:0003700">
    <property type="term" value="F:DNA-binding transcription factor activity"/>
    <property type="evidence" value="ECO:0007669"/>
    <property type="project" value="TreeGrafter"/>
</dbReference>
<dbReference type="SUPFAM" id="SSF55781">
    <property type="entry name" value="GAF domain-like"/>
    <property type="match status" value="1"/>
</dbReference>
<comment type="caution">
    <text evidence="7">The sequence shown here is derived from an EMBL/GenBank/DDBJ whole genome shotgun (WGS) entry which is preliminary data.</text>
</comment>
<gene>
    <name evidence="7" type="ORF">BCL74_1948</name>
</gene>
<dbReference type="FunFam" id="1.10.10.10:FF:000056">
    <property type="entry name" value="IclR family transcriptional regulator"/>
    <property type="match status" value="1"/>
</dbReference>
<dbReference type="SUPFAM" id="SSF46785">
    <property type="entry name" value="Winged helix' DNA-binding domain"/>
    <property type="match status" value="1"/>
</dbReference>
<keyword evidence="2" id="KW-0238">DNA-binding</keyword>
<dbReference type="Gene3D" id="3.30.450.40">
    <property type="match status" value="1"/>
</dbReference>
<evidence type="ECO:0000313" key="7">
    <source>
        <dbReference type="EMBL" id="RKQ70012.1"/>
    </source>
</evidence>
<accession>A0A420WGC2</accession>
<evidence type="ECO:0000256" key="4">
    <source>
        <dbReference type="SAM" id="MobiDB-lite"/>
    </source>
</evidence>
<dbReference type="PROSITE" id="PS51077">
    <property type="entry name" value="HTH_ICLR"/>
    <property type="match status" value="1"/>
</dbReference>
<evidence type="ECO:0000256" key="2">
    <source>
        <dbReference type="ARBA" id="ARBA00023125"/>
    </source>
</evidence>
<evidence type="ECO:0000256" key="3">
    <source>
        <dbReference type="ARBA" id="ARBA00023163"/>
    </source>
</evidence>
<dbReference type="InterPro" id="IPR005471">
    <property type="entry name" value="Tscrpt_reg_IclR_N"/>
</dbReference>
<dbReference type="RefSeq" id="WP_121219532.1">
    <property type="nucleotide sequence ID" value="NZ_RBIG01000002.1"/>
</dbReference>
<proteinExistence type="predicted"/>
<dbReference type="InterPro" id="IPR014757">
    <property type="entry name" value="Tscrpt_reg_IclR_C"/>
</dbReference>
<dbReference type="PANTHER" id="PTHR30136">
    <property type="entry name" value="HELIX-TURN-HELIX TRANSCRIPTIONAL REGULATOR, ICLR FAMILY"/>
    <property type="match status" value="1"/>
</dbReference>
<reference evidence="7 8" key="1">
    <citation type="submission" date="2018-10" db="EMBL/GenBank/DDBJ databases">
        <title>Comparative analysis of microorganisms from saline springs in Andes Mountain Range, Colombia.</title>
        <authorList>
            <person name="Rubin E."/>
        </authorList>
    </citation>
    <scope>NUCLEOTIDE SEQUENCE [LARGE SCALE GENOMIC DNA]</scope>
    <source>
        <strain evidence="7 8">USBA 36</strain>
    </source>
</reference>
<dbReference type="Pfam" id="PF01614">
    <property type="entry name" value="IclR_C"/>
    <property type="match status" value="1"/>
</dbReference>
<dbReference type="InterPro" id="IPR036390">
    <property type="entry name" value="WH_DNA-bd_sf"/>
</dbReference>
<dbReference type="PROSITE" id="PS51078">
    <property type="entry name" value="ICLR_ED"/>
    <property type="match status" value="1"/>
</dbReference>
<dbReference type="CDD" id="cd00090">
    <property type="entry name" value="HTH_ARSR"/>
    <property type="match status" value="1"/>
</dbReference>
<name>A0A420WGC2_9PROT</name>
<dbReference type="InterPro" id="IPR029016">
    <property type="entry name" value="GAF-like_dom_sf"/>
</dbReference>
<organism evidence="7 8">
    <name type="scientific">Oceanibaculum indicum</name>
    <dbReference type="NCBI Taxonomy" id="526216"/>
    <lineage>
        <taxon>Bacteria</taxon>
        <taxon>Pseudomonadati</taxon>
        <taxon>Pseudomonadota</taxon>
        <taxon>Alphaproteobacteria</taxon>
        <taxon>Rhodospirillales</taxon>
        <taxon>Oceanibaculaceae</taxon>
        <taxon>Oceanibaculum</taxon>
    </lineage>
</organism>
<evidence type="ECO:0000256" key="1">
    <source>
        <dbReference type="ARBA" id="ARBA00023015"/>
    </source>
</evidence>
<evidence type="ECO:0000259" key="6">
    <source>
        <dbReference type="PROSITE" id="PS51078"/>
    </source>
</evidence>
<dbReference type="Pfam" id="PF09339">
    <property type="entry name" value="HTH_IclR"/>
    <property type="match status" value="1"/>
</dbReference>
<dbReference type="SMART" id="SM00346">
    <property type="entry name" value="HTH_ICLR"/>
    <property type="match status" value="1"/>
</dbReference>
<sequence>MAQDRADRIGRASHLTLASGGEDEPQARRRGRPASGNATRDGGQVQSLTRALTLLTEIAGSDGGASLSELAHRAGLPPSTAHRLLKSLEQMGFVQHDHQRALWNVGVQAFTVGNAFLRSRDVVEIARPFMRRLMEESGESVNLGVLDGREVVFLAQVECREVMRVLARPGGRSPLHCSGLGKALLSALPAQTTRTLIGNHIQRFTDKTLATHEAMERDMALSRQRGYAIDDEEYAAGLRCVAAPIHDEYGEPMAAISLSGPSARLTDARLKLLGEMVARTAQAVTGAVGGHLPAE</sequence>